<evidence type="ECO:0000313" key="3">
    <source>
        <dbReference type="EMBL" id="RKF19153.1"/>
    </source>
</evidence>
<evidence type="ECO:0000256" key="1">
    <source>
        <dbReference type="SAM" id="Coils"/>
    </source>
</evidence>
<reference evidence="3 4" key="1">
    <citation type="journal article" date="2018" name="Int. J. Syst. Evol. Microbiol.">
        <title>Micromonospora globbae sp. nov., an endophytic actinomycete isolated from roots of Globba winitii C. H. Wright.</title>
        <authorList>
            <person name="Kuncharoen N."/>
            <person name="Pittayakhajonwut P."/>
            <person name="Tanasupawat S."/>
        </authorList>
    </citation>
    <scope>NUCLEOTIDE SEQUENCE [LARGE SCALE GENOMIC DNA]</scope>
    <source>
        <strain evidence="3 4">WPS1-2</strain>
    </source>
</reference>
<protein>
    <submittedName>
        <fullName evidence="3">Peptidoglycan-binding protein</fullName>
    </submittedName>
</protein>
<feature type="coiled-coil region" evidence="1">
    <location>
        <begin position="188"/>
        <end position="244"/>
    </location>
</feature>
<feature type="domain" description="Peptidoglycan binding-like" evidence="2">
    <location>
        <begin position="133"/>
        <end position="169"/>
    </location>
</feature>
<organism evidence="3 4">
    <name type="scientific">Micromonospora globbae</name>
    <dbReference type="NCBI Taxonomy" id="1894969"/>
    <lineage>
        <taxon>Bacteria</taxon>
        <taxon>Bacillati</taxon>
        <taxon>Actinomycetota</taxon>
        <taxon>Actinomycetes</taxon>
        <taxon>Micromonosporales</taxon>
        <taxon>Micromonosporaceae</taxon>
        <taxon>Micromonospora</taxon>
    </lineage>
</organism>
<dbReference type="Gene3D" id="2.40.420.20">
    <property type="match status" value="1"/>
</dbReference>
<dbReference type="Pfam" id="PF01471">
    <property type="entry name" value="PG_binding_1"/>
    <property type="match status" value="1"/>
</dbReference>
<dbReference type="PANTHER" id="PTHR30469:SF15">
    <property type="entry name" value="HLYD FAMILY OF SECRETION PROTEINS"/>
    <property type="match status" value="1"/>
</dbReference>
<sequence length="435" mass="44269">MTGKRPSGRGLLVIGTAAAVTAIGLGLGTTRLIKSPQQAIADAAPPSPTVLTATVEERVLSRTVVLRGEVGASRSYEVTPNPGGESAPIVTAVNVKSGSTIKAGKVVLEVGGRPLIVLPGSKPAYRNLRPGYSGPDVAQLQAALRQLGYDPGDVDGEFGASTKTALTDFYAALGYEPVPTAPDDAVKLDAAKQQVTAARRALDDAKAALAGRVGADRSAAVRAVERAREDLATADKAYKELAALTGPTLPLSEYVFLPSFPARVDGLQAKVGAAVSAPAITLASGALQAEGLLSPADHELVKVGMRAELASETVGEAVPGRVAMVGELVVNRDDGGRNGYPIVIVPDKPLAAAMAGLNVRMTVTAASTSGSVLVVPVSALVAGANGTVSVIRRDPDGTQHRISVDTGLTGDGYVAITATQDNLSQGDTVVVGIRQ</sequence>
<dbReference type="InterPro" id="IPR036365">
    <property type="entry name" value="PGBD-like_sf"/>
</dbReference>
<comment type="caution">
    <text evidence="3">The sequence shown here is derived from an EMBL/GenBank/DDBJ whole genome shotgun (WGS) entry which is preliminary data.</text>
</comment>
<accession>A0A420EEQ4</accession>
<evidence type="ECO:0000313" key="4">
    <source>
        <dbReference type="Proteomes" id="UP000285744"/>
    </source>
</evidence>
<dbReference type="GO" id="GO:1990281">
    <property type="term" value="C:efflux pump complex"/>
    <property type="evidence" value="ECO:0007669"/>
    <property type="project" value="TreeGrafter"/>
</dbReference>
<dbReference type="PANTHER" id="PTHR30469">
    <property type="entry name" value="MULTIDRUG RESISTANCE PROTEIN MDTA"/>
    <property type="match status" value="1"/>
</dbReference>
<dbReference type="Gene3D" id="1.10.101.10">
    <property type="entry name" value="PGBD-like superfamily/PGBD"/>
    <property type="match status" value="1"/>
</dbReference>
<dbReference type="SUPFAM" id="SSF47090">
    <property type="entry name" value="PGBD-like"/>
    <property type="match status" value="1"/>
</dbReference>
<dbReference type="Proteomes" id="UP000285744">
    <property type="component" value="Unassembled WGS sequence"/>
</dbReference>
<keyword evidence="1" id="KW-0175">Coiled coil</keyword>
<evidence type="ECO:0000259" key="2">
    <source>
        <dbReference type="Pfam" id="PF01471"/>
    </source>
</evidence>
<dbReference type="AlphaFoldDB" id="A0A420EEQ4"/>
<dbReference type="GO" id="GO:0015562">
    <property type="term" value="F:efflux transmembrane transporter activity"/>
    <property type="evidence" value="ECO:0007669"/>
    <property type="project" value="TreeGrafter"/>
</dbReference>
<gene>
    <name evidence="3" type="ORF">D7I43_32040</name>
</gene>
<name>A0A420EEQ4_9ACTN</name>
<dbReference type="EMBL" id="RAQQ01000065">
    <property type="protein sequence ID" value="RKF19153.1"/>
    <property type="molecule type" value="Genomic_DNA"/>
</dbReference>
<dbReference type="InterPro" id="IPR002477">
    <property type="entry name" value="Peptidoglycan-bd-like"/>
</dbReference>
<proteinExistence type="predicted"/>
<dbReference type="InterPro" id="IPR036366">
    <property type="entry name" value="PGBDSf"/>
</dbReference>